<feature type="compositionally biased region" description="Polar residues" evidence="1">
    <location>
        <begin position="130"/>
        <end position="143"/>
    </location>
</feature>
<keyword evidence="6" id="KW-1185">Reference proteome</keyword>
<dbReference type="STRING" id="703135.A0A2A9NXC6"/>
<dbReference type="PROSITE" id="PS51294">
    <property type="entry name" value="HTH_MYB"/>
    <property type="match status" value="1"/>
</dbReference>
<evidence type="ECO:0000259" key="2">
    <source>
        <dbReference type="PROSITE" id="PS50090"/>
    </source>
</evidence>
<sequence length="356" mass="40298">MGDGLQRKRKSSTAGEVEATQCKRIRKQTNGTSRLRSRGPSLPPYDPHADPGEELDPTTVTMASLCDDIGQGRVSSKAAEILSNHAAWKARNREKRTRMRTLMELRKYGREHEAEQDQSQGTADPKESACTETQEAVAPPTSSNVMCEKDSENGFDYTQGLASSKFNVQVRIGPNGETIIDEESLVVDRGEIEETQDYTHVVESDTTKFVNSATYSKRFRGSRWSAEETERFYDALSQYGENYELIAYVLPGRDRKSCKNKFKVEDKRNPARINYCLNNRIPVDMQTLSRMTGKDFSGPVPEIRAPTPRLTEGMERTEELAVDAELERGEEERSRNLTEHREEMIIIVGNTEQFHS</sequence>
<evidence type="ECO:0000313" key="6">
    <source>
        <dbReference type="Proteomes" id="UP000242287"/>
    </source>
</evidence>
<dbReference type="InterPro" id="IPR039467">
    <property type="entry name" value="TFIIIB_B''_Myb"/>
</dbReference>
<dbReference type="SMART" id="SM00717">
    <property type="entry name" value="SANT"/>
    <property type="match status" value="1"/>
</dbReference>
<reference evidence="5 6" key="1">
    <citation type="submission" date="2014-02" db="EMBL/GenBank/DDBJ databases">
        <title>Transposable element dynamics among asymbiotic and ectomycorrhizal Amanita fungi.</title>
        <authorList>
            <consortium name="DOE Joint Genome Institute"/>
            <person name="Hess J."/>
            <person name="Skrede I."/>
            <person name="Wolfe B."/>
            <person name="LaButti K."/>
            <person name="Ohm R.A."/>
            <person name="Grigoriev I.V."/>
            <person name="Pringle A."/>
        </authorList>
    </citation>
    <scope>NUCLEOTIDE SEQUENCE [LARGE SCALE GENOMIC DNA]</scope>
    <source>
        <strain evidence="5 6">SKay4041</strain>
    </source>
</reference>
<dbReference type="PROSITE" id="PS50090">
    <property type="entry name" value="MYB_LIKE"/>
    <property type="match status" value="1"/>
</dbReference>
<dbReference type="EMBL" id="KZ301969">
    <property type="protein sequence ID" value="PFH54878.1"/>
    <property type="molecule type" value="Genomic_DNA"/>
</dbReference>
<dbReference type="PANTHER" id="PTHR22929:SF0">
    <property type="entry name" value="TRANSCRIPTION FACTOR TFIIIB COMPONENT B'' HOMOLOG"/>
    <property type="match status" value="1"/>
</dbReference>
<feature type="region of interest" description="Disordered" evidence="1">
    <location>
        <begin position="107"/>
        <end position="143"/>
    </location>
</feature>
<dbReference type="InterPro" id="IPR009057">
    <property type="entry name" value="Homeodomain-like_sf"/>
</dbReference>
<organism evidence="5 6">
    <name type="scientific">Amanita thiersii Skay4041</name>
    <dbReference type="NCBI Taxonomy" id="703135"/>
    <lineage>
        <taxon>Eukaryota</taxon>
        <taxon>Fungi</taxon>
        <taxon>Dikarya</taxon>
        <taxon>Basidiomycota</taxon>
        <taxon>Agaricomycotina</taxon>
        <taxon>Agaricomycetes</taxon>
        <taxon>Agaricomycetidae</taxon>
        <taxon>Agaricales</taxon>
        <taxon>Pluteineae</taxon>
        <taxon>Amanitaceae</taxon>
        <taxon>Amanita</taxon>
    </lineage>
</organism>
<dbReference type="GO" id="GO:0001156">
    <property type="term" value="F:TFIIIC-class transcription factor complex binding"/>
    <property type="evidence" value="ECO:0007669"/>
    <property type="project" value="TreeGrafter"/>
</dbReference>
<dbReference type="SUPFAM" id="SSF46689">
    <property type="entry name" value="Homeodomain-like"/>
    <property type="match status" value="1"/>
</dbReference>
<feature type="domain" description="SANT" evidence="3">
    <location>
        <begin position="222"/>
        <end position="270"/>
    </location>
</feature>
<name>A0A2A9NXC6_9AGAR</name>
<evidence type="ECO:0000259" key="4">
    <source>
        <dbReference type="PROSITE" id="PS51294"/>
    </source>
</evidence>
<accession>A0A2A9NXC6</accession>
<dbReference type="PROSITE" id="PS51293">
    <property type="entry name" value="SANT"/>
    <property type="match status" value="1"/>
</dbReference>
<dbReference type="AlphaFoldDB" id="A0A2A9NXC6"/>
<evidence type="ECO:0000259" key="3">
    <source>
        <dbReference type="PROSITE" id="PS51293"/>
    </source>
</evidence>
<feature type="domain" description="Myb-like" evidence="2">
    <location>
        <begin position="216"/>
        <end position="263"/>
    </location>
</feature>
<dbReference type="GO" id="GO:0070898">
    <property type="term" value="P:RNA polymerase III preinitiation complex assembly"/>
    <property type="evidence" value="ECO:0007669"/>
    <property type="project" value="TreeGrafter"/>
</dbReference>
<dbReference type="InterPro" id="IPR017884">
    <property type="entry name" value="SANT_dom"/>
</dbReference>
<evidence type="ECO:0000313" key="5">
    <source>
        <dbReference type="EMBL" id="PFH54878.1"/>
    </source>
</evidence>
<dbReference type="CDD" id="cd00167">
    <property type="entry name" value="SANT"/>
    <property type="match status" value="1"/>
</dbReference>
<feature type="domain" description="HTH myb-type" evidence="4">
    <location>
        <begin position="216"/>
        <end position="270"/>
    </location>
</feature>
<dbReference type="OrthoDB" id="272624at2759"/>
<dbReference type="GO" id="GO:0000126">
    <property type="term" value="C:transcription factor TFIIIB complex"/>
    <property type="evidence" value="ECO:0007669"/>
    <property type="project" value="TreeGrafter"/>
</dbReference>
<dbReference type="Pfam" id="PF15963">
    <property type="entry name" value="Myb_DNA-bind_7"/>
    <property type="match status" value="1"/>
</dbReference>
<dbReference type="Proteomes" id="UP000242287">
    <property type="component" value="Unassembled WGS sequence"/>
</dbReference>
<protein>
    <submittedName>
        <fullName evidence="5">Uncharacterized protein</fullName>
    </submittedName>
</protein>
<proteinExistence type="predicted"/>
<dbReference type="PANTHER" id="PTHR22929">
    <property type="entry name" value="RNA POLYMERASE III TRANSCRIPTION INITIATION FACTOR B"/>
    <property type="match status" value="1"/>
</dbReference>
<dbReference type="InterPro" id="IPR017930">
    <property type="entry name" value="Myb_dom"/>
</dbReference>
<dbReference type="Gene3D" id="1.10.10.60">
    <property type="entry name" value="Homeodomain-like"/>
    <property type="match status" value="1"/>
</dbReference>
<gene>
    <name evidence="5" type="ORF">AMATHDRAFT_134961</name>
</gene>
<dbReference type="InterPro" id="IPR001005">
    <property type="entry name" value="SANT/Myb"/>
</dbReference>
<evidence type="ECO:0000256" key="1">
    <source>
        <dbReference type="SAM" id="MobiDB-lite"/>
    </source>
</evidence>
<feature type="region of interest" description="Disordered" evidence="1">
    <location>
        <begin position="1"/>
        <end position="57"/>
    </location>
</feature>